<gene>
    <name evidence="2" type="ORF">DIE28_00995</name>
</gene>
<dbReference type="Gene3D" id="3.50.30.40">
    <property type="entry name" value="Ribonuclease E inhibitor RraA/RraA-like"/>
    <property type="match status" value="1"/>
</dbReference>
<keyword evidence="3" id="KW-1185">Reference proteome</keyword>
<dbReference type="EMBL" id="QFCQ01000003">
    <property type="protein sequence ID" value="RDW14743.1"/>
    <property type="molecule type" value="Genomic_DNA"/>
</dbReference>
<dbReference type="RefSeq" id="WP_115754267.1">
    <property type="nucleotide sequence ID" value="NZ_QFCQ01000003.1"/>
</dbReference>
<keyword evidence="1" id="KW-0460">Magnesium</keyword>
<feature type="binding site" evidence="1">
    <location>
        <position position="132"/>
    </location>
    <ligand>
        <name>Mg(2+)</name>
        <dbReference type="ChEBI" id="CHEBI:18420"/>
    </ligand>
</feature>
<dbReference type="AlphaFoldDB" id="A0A3D8PFA6"/>
<evidence type="ECO:0000256" key="1">
    <source>
        <dbReference type="PIRSR" id="PIRSR605493-1"/>
    </source>
</evidence>
<comment type="caution">
    <text evidence="2">The sequence shown here is derived from an EMBL/GenBank/DDBJ whole genome shotgun (WGS) entry which is preliminary data.</text>
</comment>
<dbReference type="PANTHER" id="PTHR33254">
    <property type="entry name" value="4-HYDROXY-4-METHYL-2-OXOGLUTARATE ALDOLASE 3-RELATED"/>
    <property type="match status" value="1"/>
</dbReference>
<dbReference type="InterPro" id="IPR036704">
    <property type="entry name" value="RraA/RraA-like_sf"/>
</dbReference>
<protein>
    <submittedName>
        <fullName evidence="2">Ribonuclease activity regulator RraA</fullName>
    </submittedName>
</protein>
<reference evidence="2 3" key="1">
    <citation type="submission" date="2018-05" db="EMBL/GenBank/DDBJ databases">
        <title>Whole genome sequencing of Paracoccus thiocyanatus SST.</title>
        <authorList>
            <person name="Ghosh W."/>
            <person name="Rameez M.J."/>
            <person name="Roy C."/>
        </authorList>
    </citation>
    <scope>NUCLEOTIDE SEQUENCE [LARGE SCALE GENOMIC DNA]</scope>
    <source>
        <strain evidence="2 3">SST</strain>
    </source>
</reference>
<dbReference type="GO" id="GO:0046872">
    <property type="term" value="F:metal ion binding"/>
    <property type="evidence" value="ECO:0007669"/>
    <property type="project" value="UniProtKB-KW"/>
</dbReference>
<dbReference type="InterPro" id="IPR005493">
    <property type="entry name" value="RraA/RraA-like"/>
</dbReference>
<feature type="binding site" evidence="1">
    <location>
        <position position="131"/>
    </location>
    <ligand>
        <name>substrate</name>
    </ligand>
</feature>
<dbReference type="SUPFAM" id="SSF89562">
    <property type="entry name" value="RraA-like"/>
    <property type="match status" value="1"/>
</dbReference>
<name>A0A3D8PFA6_9RHOB</name>
<feature type="binding site" evidence="1">
    <location>
        <begin position="109"/>
        <end position="112"/>
    </location>
    <ligand>
        <name>substrate</name>
    </ligand>
</feature>
<organism evidence="2 3">
    <name type="scientific">Paracoccus thiocyanatus</name>
    <dbReference type="NCBI Taxonomy" id="34006"/>
    <lineage>
        <taxon>Bacteria</taxon>
        <taxon>Pseudomonadati</taxon>
        <taxon>Pseudomonadota</taxon>
        <taxon>Alphaproteobacteria</taxon>
        <taxon>Rhodobacterales</taxon>
        <taxon>Paracoccaceae</taxon>
        <taxon>Paracoccus</taxon>
    </lineage>
</organism>
<dbReference type="Proteomes" id="UP000256679">
    <property type="component" value="Unassembled WGS sequence"/>
</dbReference>
<evidence type="ECO:0000313" key="2">
    <source>
        <dbReference type="EMBL" id="RDW14743.1"/>
    </source>
</evidence>
<comment type="cofactor">
    <cofactor evidence="1">
        <name>Mg(2+)</name>
        <dbReference type="ChEBI" id="CHEBI:18420"/>
    </cofactor>
</comment>
<dbReference type="Pfam" id="PF03737">
    <property type="entry name" value="RraA-like"/>
    <property type="match status" value="1"/>
</dbReference>
<accession>A0A3D8PFA6</accession>
<dbReference type="NCBIfam" id="NF006093">
    <property type="entry name" value="PRK08245.1"/>
    <property type="match status" value="1"/>
</dbReference>
<sequence>MDGLVEVSEETLSKLRKCGQGTLTTQLFRRGYRQQFLVGVTPLNRKAGSFAGEAFTLRFIPSREDRDWDLGDLKKRGDDNVQWEAVEAIQAGQVLVIDSRNDPRAASAGNMLMTRMMRKGVAAAITDGAFRDGTEISEMPFPAYCRANTASTRPAYHRAIAMQEPVGCAEVAVYPGDIIVGDADGVTVIPRQIAKEVADASYEQELREKFLFTKIDAGAPLFGTYPAGPETLAEYEAWLKEGNTL</sequence>
<dbReference type="PANTHER" id="PTHR33254:SF16">
    <property type="entry name" value="BLR3842 PROTEIN"/>
    <property type="match status" value="1"/>
</dbReference>
<dbReference type="CDD" id="cd16841">
    <property type="entry name" value="RraA_family"/>
    <property type="match status" value="1"/>
</dbReference>
<proteinExistence type="predicted"/>
<evidence type="ECO:0000313" key="3">
    <source>
        <dbReference type="Proteomes" id="UP000256679"/>
    </source>
</evidence>
<keyword evidence="1" id="KW-0479">Metal-binding</keyword>